<dbReference type="InterPro" id="IPR036361">
    <property type="entry name" value="SAP_dom_sf"/>
</dbReference>
<evidence type="ECO:0000259" key="2">
    <source>
        <dbReference type="Pfam" id="PF12949"/>
    </source>
</evidence>
<organism evidence="3 4">
    <name type="scientific">Acinetobacter johnsonii</name>
    <dbReference type="NCBI Taxonomy" id="40214"/>
    <lineage>
        <taxon>Bacteria</taxon>
        <taxon>Pseudomonadati</taxon>
        <taxon>Pseudomonadota</taxon>
        <taxon>Gammaproteobacteria</taxon>
        <taxon>Moraxellales</taxon>
        <taxon>Moraxellaceae</taxon>
        <taxon>Acinetobacter</taxon>
    </lineage>
</organism>
<dbReference type="RefSeq" id="WP_081316828.1">
    <property type="nucleotide sequence ID" value="NZ_CP121776.1"/>
</dbReference>
<evidence type="ECO:0000313" key="3">
    <source>
        <dbReference type="EMBL" id="WMG17631.1"/>
    </source>
</evidence>
<evidence type="ECO:0000313" key="4">
    <source>
        <dbReference type="Proteomes" id="UP001244586"/>
    </source>
</evidence>
<accession>A0AAJ6LF50</accession>
<name>A0AAJ6LF50_ACIJO</name>
<proteinExistence type="predicted"/>
<reference evidence="3 4" key="1">
    <citation type="submission" date="2023-04" db="EMBL/GenBank/DDBJ databases">
        <title>Acinetobacter johnsonii isolate AYTCM encoding NDM-1, OXA-58 and PER-1.</title>
        <authorList>
            <person name="Tian C."/>
            <person name="Wang S."/>
            <person name="Fan X."/>
            <person name="Xia D."/>
        </authorList>
    </citation>
    <scope>NUCLEOTIDE SEQUENCE [LARGE SCALE GENOMIC DNA]</scope>
    <source>
        <strain evidence="3 4">AYTCM</strain>
    </source>
</reference>
<dbReference type="Proteomes" id="UP001244586">
    <property type="component" value="Chromosome"/>
</dbReference>
<protein>
    <submittedName>
        <fullName evidence="3">HeH/LEM domain-containing protein</fullName>
    </submittedName>
</protein>
<feature type="domain" description="HeH/LEM" evidence="2">
    <location>
        <begin position="173"/>
        <end position="204"/>
    </location>
</feature>
<dbReference type="Pfam" id="PF12949">
    <property type="entry name" value="HeH"/>
    <property type="match status" value="1"/>
</dbReference>
<dbReference type="AlphaFoldDB" id="A0AAJ6LF50"/>
<sequence>MKQESNKRLYFTNDFSPENVAELQAQGYTLRKASAYHEADTLEACAEVAGDVPQAYLDLIKRNKANIVTANVQVSITPELQKVIDDAKAECEKVVAENAELKQQVETLKAGLIQGETADLTGLIPVEQFDAVALDLTNTKEQLATAQGELISFKNDVGAMQARIAELQSVDYSKLKVDELKDVLKLKGIEFSSDAKKDELLALLTPKE</sequence>
<keyword evidence="1" id="KW-0175">Coiled coil</keyword>
<dbReference type="EMBL" id="CP121776">
    <property type="protein sequence ID" value="WMG17631.1"/>
    <property type="molecule type" value="Genomic_DNA"/>
</dbReference>
<dbReference type="CDD" id="cd12935">
    <property type="entry name" value="LEM_like"/>
    <property type="match status" value="1"/>
</dbReference>
<dbReference type="Gene3D" id="1.10.720.30">
    <property type="entry name" value="SAP domain"/>
    <property type="match status" value="1"/>
</dbReference>
<dbReference type="InterPro" id="IPR025856">
    <property type="entry name" value="HeH/LEM_domain"/>
</dbReference>
<feature type="coiled-coil region" evidence="1">
    <location>
        <begin position="84"/>
        <end position="111"/>
    </location>
</feature>
<keyword evidence="4" id="KW-1185">Reference proteome</keyword>
<evidence type="ECO:0000256" key="1">
    <source>
        <dbReference type="SAM" id="Coils"/>
    </source>
</evidence>
<gene>
    <name evidence="3" type="ORF">QBJ73_14810</name>
</gene>